<evidence type="ECO:0000259" key="9">
    <source>
        <dbReference type="PROSITE" id="PS50157"/>
    </source>
</evidence>
<dbReference type="SMART" id="SM00355">
    <property type="entry name" value="ZnF_C2H2"/>
    <property type="match status" value="2"/>
</dbReference>
<dbReference type="Pfam" id="PF13912">
    <property type="entry name" value="zf-C2H2_6"/>
    <property type="match status" value="1"/>
</dbReference>
<keyword evidence="3 7" id="KW-0863">Zinc-finger</keyword>
<reference evidence="10 11" key="1">
    <citation type="submission" date="2019-09" db="EMBL/GenBank/DDBJ databases">
        <title>Bird 10,000 Genomes (B10K) Project - Family phase.</title>
        <authorList>
            <person name="Zhang G."/>
        </authorList>
    </citation>
    <scope>NUCLEOTIDE SEQUENCE [LARGE SCALE GENOMIC DNA]</scope>
    <source>
        <strain evidence="10">B10K-DU-002-15</strain>
        <tissue evidence="10">Muscle</tissue>
    </source>
</reference>
<comment type="caution">
    <text evidence="10">The sequence shown here is derived from an EMBL/GenBank/DDBJ whole genome shotgun (WGS) entry which is preliminary data.</text>
</comment>
<keyword evidence="2" id="KW-0677">Repeat</keyword>
<dbReference type="PROSITE" id="PS00028">
    <property type="entry name" value="ZINC_FINGER_C2H2_1"/>
    <property type="match status" value="2"/>
</dbReference>
<gene>
    <name evidence="10" type="primary">Znf662</name>
    <name evidence="10" type="ORF">TOXRED_R15632</name>
</gene>
<evidence type="ECO:0000313" key="11">
    <source>
        <dbReference type="Proteomes" id="UP000523146"/>
    </source>
</evidence>
<dbReference type="InterPro" id="IPR013087">
    <property type="entry name" value="Znf_C2H2_type"/>
</dbReference>
<dbReference type="EMBL" id="VXBI01013816">
    <property type="protein sequence ID" value="NWS92098.1"/>
    <property type="molecule type" value="Genomic_DNA"/>
</dbReference>
<evidence type="ECO:0000256" key="4">
    <source>
        <dbReference type="ARBA" id="ARBA00022833"/>
    </source>
</evidence>
<keyword evidence="11" id="KW-1185">Reference proteome</keyword>
<evidence type="ECO:0000256" key="7">
    <source>
        <dbReference type="PROSITE-ProRule" id="PRU00042"/>
    </source>
</evidence>
<accession>A0A7K5JDV0</accession>
<evidence type="ECO:0000256" key="8">
    <source>
        <dbReference type="SAM" id="MobiDB-lite"/>
    </source>
</evidence>
<dbReference type="Gene3D" id="3.30.160.60">
    <property type="entry name" value="Classic Zinc Finger"/>
    <property type="match status" value="2"/>
</dbReference>
<feature type="domain" description="C2H2-type" evidence="9">
    <location>
        <begin position="27"/>
        <end position="54"/>
    </location>
</feature>
<sequence>CTECGKSLSSHPALVTHRRIHTGERPYECPDCGKGFMAVKSLSKHRKSHRDPRPCRDCGEGGAAAGCPHRRGV</sequence>
<dbReference type="Pfam" id="PF00096">
    <property type="entry name" value="zf-C2H2"/>
    <property type="match status" value="1"/>
</dbReference>
<evidence type="ECO:0000256" key="3">
    <source>
        <dbReference type="ARBA" id="ARBA00022771"/>
    </source>
</evidence>
<evidence type="ECO:0000256" key="2">
    <source>
        <dbReference type="ARBA" id="ARBA00022737"/>
    </source>
</evidence>
<keyword evidence="1" id="KW-0479">Metal-binding</keyword>
<feature type="non-terminal residue" evidence="10">
    <location>
        <position position="1"/>
    </location>
</feature>
<dbReference type="InterPro" id="IPR036236">
    <property type="entry name" value="Znf_C2H2_sf"/>
</dbReference>
<keyword evidence="4" id="KW-0862">Zinc</keyword>
<feature type="region of interest" description="Disordered" evidence="8">
    <location>
        <begin position="43"/>
        <end position="73"/>
    </location>
</feature>
<name>A0A7K5JDV0_TOXRE</name>
<evidence type="ECO:0000256" key="6">
    <source>
        <dbReference type="ARBA" id="ARBA00023163"/>
    </source>
</evidence>
<feature type="non-terminal residue" evidence="10">
    <location>
        <position position="73"/>
    </location>
</feature>
<keyword evidence="5" id="KW-0805">Transcription regulation</keyword>
<proteinExistence type="predicted"/>
<evidence type="ECO:0000256" key="1">
    <source>
        <dbReference type="ARBA" id="ARBA00022723"/>
    </source>
</evidence>
<dbReference type="GO" id="GO:0000981">
    <property type="term" value="F:DNA-binding transcription factor activity, RNA polymerase II-specific"/>
    <property type="evidence" value="ECO:0007669"/>
    <property type="project" value="TreeGrafter"/>
</dbReference>
<dbReference type="AlphaFoldDB" id="A0A7K5JDV0"/>
<dbReference type="GO" id="GO:0000978">
    <property type="term" value="F:RNA polymerase II cis-regulatory region sequence-specific DNA binding"/>
    <property type="evidence" value="ECO:0007669"/>
    <property type="project" value="TreeGrafter"/>
</dbReference>
<dbReference type="PANTHER" id="PTHR23226">
    <property type="entry name" value="ZINC FINGER AND SCAN DOMAIN-CONTAINING"/>
    <property type="match status" value="1"/>
</dbReference>
<dbReference type="FunFam" id="3.30.160.60:FF:000495">
    <property type="entry name" value="zinc finger protein 668"/>
    <property type="match status" value="1"/>
</dbReference>
<dbReference type="Proteomes" id="UP000523146">
    <property type="component" value="Unassembled WGS sequence"/>
</dbReference>
<evidence type="ECO:0000313" key="10">
    <source>
        <dbReference type="EMBL" id="NWS92098.1"/>
    </source>
</evidence>
<dbReference type="GO" id="GO:0008270">
    <property type="term" value="F:zinc ion binding"/>
    <property type="evidence" value="ECO:0007669"/>
    <property type="project" value="UniProtKB-KW"/>
</dbReference>
<keyword evidence="6" id="KW-0804">Transcription</keyword>
<evidence type="ECO:0000256" key="5">
    <source>
        <dbReference type="ARBA" id="ARBA00023015"/>
    </source>
</evidence>
<protein>
    <submittedName>
        <fullName evidence="10">ZN662 protein</fullName>
    </submittedName>
</protein>
<dbReference type="PROSITE" id="PS50157">
    <property type="entry name" value="ZINC_FINGER_C2H2_2"/>
    <property type="match status" value="2"/>
</dbReference>
<dbReference type="FunFam" id="3.30.160.60:FF:001818">
    <property type="entry name" value="GDNF-inducible zinc finger protein 1 isoform X1"/>
    <property type="match status" value="1"/>
</dbReference>
<dbReference type="PANTHER" id="PTHR23226:SF412">
    <property type="entry name" value="ZINC FINGER PROTEIN 983"/>
    <property type="match status" value="1"/>
</dbReference>
<feature type="domain" description="C2H2-type" evidence="9">
    <location>
        <begin position="1"/>
        <end position="26"/>
    </location>
</feature>
<organism evidence="10 11">
    <name type="scientific">Toxostoma redivivum</name>
    <name type="common">California thrasher</name>
    <dbReference type="NCBI Taxonomy" id="99882"/>
    <lineage>
        <taxon>Eukaryota</taxon>
        <taxon>Metazoa</taxon>
        <taxon>Chordata</taxon>
        <taxon>Craniata</taxon>
        <taxon>Vertebrata</taxon>
        <taxon>Euteleostomi</taxon>
        <taxon>Archelosauria</taxon>
        <taxon>Archosauria</taxon>
        <taxon>Dinosauria</taxon>
        <taxon>Saurischia</taxon>
        <taxon>Theropoda</taxon>
        <taxon>Coelurosauria</taxon>
        <taxon>Aves</taxon>
        <taxon>Neognathae</taxon>
        <taxon>Neoaves</taxon>
        <taxon>Telluraves</taxon>
        <taxon>Australaves</taxon>
        <taxon>Passeriformes</taxon>
        <taxon>Mimidae</taxon>
        <taxon>Toxostoma</taxon>
    </lineage>
</organism>
<dbReference type="SUPFAM" id="SSF57667">
    <property type="entry name" value="beta-beta-alpha zinc fingers"/>
    <property type="match status" value="1"/>
</dbReference>